<evidence type="ECO:0000313" key="3">
    <source>
        <dbReference type="Proteomes" id="UP000268014"/>
    </source>
</evidence>
<keyword evidence="1" id="KW-1133">Transmembrane helix</keyword>
<dbReference type="WBParaSite" id="HPLM_0000676501-mRNA-1">
    <property type="protein sequence ID" value="HPLM_0000676501-mRNA-1"/>
    <property type="gene ID" value="HPLM_0000676501"/>
</dbReference>
<feature type="transmembrane region" description="Helical" evidence="1">
    <location>
        <begin position="47"/>
        <end position="72"/>
    </location>
</feature>
<proteinExistence type="predicted"/>
<evidence type="ECO:0000313" key="2">
    <source>
        <dbReference type="EMBL" id="VDO29948.1"/>
    </source>
</evidence>
<reference evidence="4" key="1">
    <citation type="submission" date="2017-02" db="UniProtKB">
        <authorList>
            <consortium name="WormBaseParasite"/>
        </authorList>
    </citation>
    <scope>IDENTIFICATION</scope>
</reference>
<name>A0A0N4W927_HAEPC</name>
<gene>
    <name evidence="2" type="ORF">HPLM_LOCUS6757</name>
</gene>
<dbReference type="AlphaFoldDB" id="A0A0N4W927"/>
<keyword evidence="1" id="KW-0472">Membrane</keyword>
<dbReference type="EMBL" id="UZAF01016543">
    <property type="protein sequence ID" value="VDO29948.1"/>
    <property type="molecule type" value="Genomic_DNA"/>
</dbReference>
<keyword evidence="3" id="KW-1185">Reference proteome</keyword>
<sequence length="79" mass="9222">MISFGITSIIFIVVATLDYFNDENQFRESTRKIYEGFVEFSEGTRLFYTYLIVVGYFAAHAFAFLAVAIMAWKLRTHYV</sequence>
<evidence type="ECO:0000256" key="1">
    <source>
        <dbReference type="SAM" id="Phobius"/>
    </source>
</evidence>
<dbReference type="Proteomes" id="UP000268014">
    <property type="component" value="Unassembled WGS sequence"/>
</dbReference>
<organism evidence="4">
    <name type="scientific">Haemonchus placei</name>
    <name type="common">Barber's pole worm</name>
    <dbReference type="NCBI Taxonomy" id="6290"/>
    <lineage>
        <taxon>Eukaryota</taxon>
        <taxon>Metazoa</taxon>
        <taxon>Ecdysozoa</taxon>
        <taxon>Nematoda</taxon>
        <taxon>Chromadorea</taxon>
        <taxon>Rhabditida</taxon>
        <taxon>Rhabditina</taxon>
        <taxon>Rhabditomorpha</taxon>
        <taxon>Strongyloidea</taxon>
        <taxon>Trichostrongylidae</taxon>
        <taxon>Haemonchus</taxon>
    </lineage>
</organism>
<evidence type="ECO:0000313" key="4">
    <source>
        <dbReference type="WBParaSite" id="HPLM_0000676501-mRNA-1"/>
    </source>
</evidence>
<protein>
    <submittedName>
        <fullName evidence="2 4">Uncharacterized protein</fullName>
    </submittedName>
</protein>
<accession>A0A0N4W927</accession>
<keyword evidence="1" id="KW-0812">Transmembrane</keyword>
<dbReference type="OrthoDB" id="10450429at2759"/>
<reference evidence="2 3" key="2">
    <citation type="submission" date="2018-11" db="EMBL/GenBank/DDBJ databases">
        <authorList>
            <consortium name="Pathogen Informatics"/>
        </authorList>
    </citation>
    <scope>NUCLEOTIDE SEQUENCE [LARGE SCALE GENOMIC DNA]</scope>
    <source>
        <strain evidence="2 3">MHpl1</strain>
    </source>
</reference>